<dbReference type="EMBL" id="BARU01016957">
    <property type="protein sequence ID" value="GAH54607.1"/>
    <property type="molecule type" value="Genomic_DNA"/>
</dbReference>
<organism evidence="1">
    <name type="scientific">marine sediment metagenome</name>
    <dbReference type="NCBI Taxonomy" id="412755"/>
    <lineage>
        <taxon>unclassified sequences</taxon>
        <taxon>metagenomes</taxon>
        <taxon>ecological metagenomes</taxon>
    </lineage>
</organism>
<name>X1GBL9_9ZZZZ</name>
<dbReference type="InterPro" id="IPR001920">
    <property type="entry name" value="Asp/Glu_race"/>
</dbReference>
<dbReference type="Gene3D" id="3.40.50.1860">
    <property type="match status" value="1"/>
</dbReference>
<feature type="non-terminal residue" evidence="1">
    <location>
        <position position="1"/>
    </location>
</feature>
<dbReference type="GO" id="GO:0016855">
    <property type="term" value="F:racemase and epimerase activity, acting on amino acids and derivatives"/>
    <property type="evidence" value="ECO:0007669"/>
    <property type="project" value="InterPro"/>
</dbReference>
<protein>
    <recommendedName>
        <fullName evidence="2">Aspartate/glutamate racemase family protein</fullName>
    </recommendedName>
</protein>
<accession>X1GBL9</accession>
<reference evidence="1" key="1">
    <citation type="journal article" date="2014" name="Front. Microbiol.">
        <title>High frequency of phylogenetically diverse reductive dehalogenase-homologous genes in deep subseafloor sedimentary metagenomes.</title>
        <authorList>
            <person name="Kawai M."/>
            <person name="Futagami T."/>
            <person name="Toyoda A."/>
            <person name="Takaki Y."/>
            <person name="Nishi S."/>
            <person name="Hori S."/>
            <person name="Arai W."/>
            <person name="Tsubouchi T."/>
            <person name="Morono Y."/>
            <person name="Uchiyama I."/>
            <person name="Ito T."/>
            <person name="Fujiyama A."/>
            <person name="Inagaki F."/>
            <person name="Takami H."/>
        </authorList>
    </citation>
    <scope>NUCLEOTIDE SEQUENCE</scope>
    <source>
        <strain evidence="1">Expedition CK06-06</strain>
    </source>
</reference>
<sequence length="104" mass="11455">GILTQNSEHLAERHFNAVGWSSKDIPVVVKEFGEAKWNLLPTRDMVKLAKELIQENPDVGAIVLECSVIPPHARAIQEATGLPVFDITTAIKLVHAAVDPPDYY</sequence>
<evidence type="ECO:0000313" key="1">
    <source>
        <dbReference type="EMBL" id="GAH54607.1"/>
    </source>
</evidence>
<gene>
    <name evidence="1" type="ORF">S03H2_28152</name>
</gene>
<comment type="caution">
    <text evidence="1">The sequence shown here is derived from an EMBL/GenBank/DDBJ whole genome shotgun (WGS) entry which is preliminary data.</text>
</comment>
<proteinExistence type="predicted"/>
<dbReference type="AlphaFoldDB" id="X1GBL9"/>
<evidence type="ECO:0008006" key="2">
    <source>
        <dbReference type="Google" id="ProtNLM"/>
    </source>
</evidence>